<dbReference type="Proteomes" id="UP000636888">
    <property type="component" value="Unassembled WGS sequence"/>
</dbReference>
<protein>
    <submittedName>
        <fullName evidence="1">Uncharacterized protein</fullName>
    </submittedName>
</protein>
<gene>
    <name evidence="1" type="ORF">JFN93_07960</name>
</gene>
<reference evidence="1" key="1">
    <citation type="submission" date="2020-12" db="EMBL/GenBank/DDBJ databases">
        <title>Geomonas sp. Red875, isolated from river sediment.</title>
        <authorList>
            <person name="Xu Z."/>
            <person name="Zhang Z."/>
            <person name="Masuda Y."/>
            <person name="Itoh H."/>
            <person name="Senoo K."/>
        </authorList>
    </citation>
    <scope>NUCLEOTIDE SEQUENCE</scope>
    <source>
        <strain evidence="1">Red875</strain>
    </source>
</reference>
<sequence length="58" mass="6850">MDREKIAGQLLMENPPGNYPDYEAIVKALNQGVSKEEILSMEEVIRWPKTYRWLKEQL</sequence>
<name>A0A8J7INB8_9BACT</name>
<dbReference type="RefSeq" id="WP_199383481.1">
    <property type="nucleotide sequence ID" value="NZ_JAEMHM010000005.1"/>
</dbReference>
<evidence type="ECO:0000313" key="2">
    <source>
        <dbReference type="Proteomes" id="UP000636888"/>
    </source>
</evidence>
<dbReference type="AlphaFoldDB" id="A0A8J7INB8"/>
<keyword evidence="2" id="KW-1185">Reference proteome</keyword>
<proteinExistence type="predicted"/>
<dbReference type="EMBL" id="JAEMHM010000005">
    <property type="protein sequence ID" value="MBJ6724638.1"/>
    <property type="molecule type" value="Genomic_DNA"/>
</dbReference>
<evidence type="ECO:0000313" key="1">
    <source>
        <dbReference type="EMBL" id="MBJ6724638.1"/>
    </source>
</evidence>
<accession>A0A8J7INB8</accession>
<comment type="caution">
    <text evidence="1">The sequence shown here is derived from an EMBL/GenBank/DDBJ whole genome shotgun (WGS) entry which is preliminary data.</text>
</comment>
<organism evidence="1 2">
    <name type="scientific">Geomesophilobacter sediminis</name>
    <dbReference type="NCBI Taxonomy" id="2798584"/>
    <lineage>
        <taxon>Bacteria</taxon>
        <taxon>Pseudomonadati</taxon>
        <taxon>Thermodesulfobacteriota</taxon>
        <taxon>Desulfuromonadia</taxon>
        <taxon>Geobacterales</taxon>
        <taxon>Geobacteraceae</taxon>
        <taxon>Geomesophilobacter</taxon>
    </lineage>
</organism>